<proteinExistence type="predicted"/>
<dbReference type="OrthoDB" id="2380192at2759"/>
<sequence>MNLHNYVGQNLRLLLLNQKENALTLYLSQIHNIQISVKSTIYKTKKTQGIAGKITGENEISEDFLDGGKRCFYWKTFEIITDAKKWYFMEFSLVNEEKPLFKLSDMAPRVWKAKLLAEIDELRKKVAENELRSYWWIRKMDFSLPEEPIPEVLPANVPDSDIAQLEQCKPVCDVVSKVPINSE</sequence>
<name>A0A8H3LXF9_9GLOM</name>
<reference evidence="1" key="1">
    <citation type="submission" date="2019-10" db="EMBL/GenBank/DDBJ databases">
        <title>Conservation and host-specific expression of non-tandemly repeated heterogenous ribosome RNA gene in arbuscular mycorrhizal fungi.</title>
        <authorList>
            <person name="Maeda T."/>
            <person name="Kobayashi Y."/>
            <person name="Nakagawa T."/>
            <person name="Ezawa T."/>
            <person name="Yamaguchi K."/>
            <person name="Bino T."/>
            <person name="Nishimoto Y."/>
            <person name="Shigenobu S."/>
            <person name="Kawaguchi M."/>
        </authorList>
    </citation>
    <scope>NUCLEOTIDE SEQUENCE</scope>
    <source>
        <strain evidence="1">HR1</strain>
    </source>
</reference>
<protein>
    <submittedName>
        <fullName evidence="1">Uncharacterized protein</fullName>
    </submittedName>
</protein>
<dbReference type="Proteomes" id="UP000615446">
    <property type="component" value="Unassembled WGS sequence"/>
</dbReference>
<evidence type="ECO:0000313" key="1">
    <source>
        <dbReference type="EMBL" id="GES92999.1"/>
    </source>
</evidence>
<gene>
    <name evidence="1" type="ORF">RCL2_001976100</name>
</gene>
<organism evidence="1 2">
    <name type="scientific">Rhizophagus clarus</name>
    <dbReference type="NCBI Taxonomy" id="94130"/>
    <lineage>
        <taxon>Eukaryota</taxon>
        <taxon>Fungi</taxon>
        <taxon>Fungi incertae sedis</taxon>
        <taxon>Mucoromycota</taxon>
        <taxon>Glomeromycotina</taxon>
        <taxon>Glomeromycetes</taxon>
        <taxon>Glomerales</taxon>
        <taxon>Glomeraceae</taxon>
        <taxon>Rhizophagus</taxon>
    </lineage>
</organism>
<evidence type="ECO:0000313" key="2">
    <source>
        <dbReference type="Proteomes" id="UP000615446"/>
    </source>
</evidence>
<dbReference type="AlphaFoldDB" id="A0A8H3LXF9"/>
<dbReference type="EMBL" id="BLAL01000218">
    <property type="protein sequence ID" value="GES92999.1"/>
    <property type="molecule type" value="Genomic_DNA"/>
</dbReference>
<accession>A0A8H3LXF9</accession>
<comment type="caution">
    <text evidence="1">The sequence shown here is derived from an EMBL/GenBank/DDBJ whole genome shotgun (WGS) entry which is preliminary data.</text>
</comment>